<evidence type="ECO:0000313" key="2">
    <source>
        <dbReference type="EMBL" id="TNC77741.1"/>
    </source>
</evidence>
<dbReference type="RefSeq" id="WP_139088871.1">
    <property type="nucleotide sequence ID" value="NZ_VDGE01000001.1"/>
</dbReference>
<gene>
    <name evidence="2" type="ORF">FHI69_00070</name>
</gene>
<protein>
    <recommendedName>
        <fullName evidence="1">RiboL-PSP-HEPN domain-containing protein</fullName>
    </recommendedName>
</protein>
<sequence>MAFTIERSKANERMHQVRTLLSFIKEHESKNTPPTDADDIKIVRGLFYVGLYGAFEKTINEAVEQYIRGVGTLKIQFSELNWGFLPTALDPIFTSLKAGGKWEKRIELFDSLQSEDICSISDTVFSDQLQNTWFEKLQKIATCIGVRENFLRNGRDAIYVDEVVDKRNQVAHGRNTPLAIGSLGRSTELGVRFDAISRVIDDYLNMLENNYNSLDFVKSECRQKYITNDLSRDL</sequence>
<organism evidence="2 3">
    <name type="scientific">Janthinobacterium lividum</name>
    <dbReference type="NCBI Taxonomy" id="29581"/>
    <lineage>
        <taxon>Bacteria</taxon>
        <taxon>Pseudomonadati</taxon>
        <taxon>Pseudomonadota</taxon>
        <taxon>Betaproteobacteria</taxon>
        <taxon>Burkholderiales</taxon>
        <taxon>Oxalobacteraceae</taxon>
        <taxon>Janthinobacterium</taxon>
    </lineage>
</organism>
<dbReference type="AlphaFoldDB" id="A0A5C4NS32"/>
<dbReference type="InterPro" id="IPR041519">
    <property type="entry name" value="HEPN_RiboL-PSP"/>
</dbReference>
<comment type="caution">
    <text evidence="2">The sequence shown here is derived from an EMBL/GenBank/DDBJ whole genome shotgun (WGS) entry which is preliminary data.</text>
</comment>
<evidence type="ECO:0000313" key="3">
    <source>
        <dbReference type="Proteomes" id="UP000305681"/>
    </source>
</evidence>
<evidence type="ECO:0000259" key="1">
    <source>
        <dbReference type="Pfam" id="PF18735"/>
    </source>
</evidence>
<feature type="domain" description="RiboL-PSP-HEPN" evidence="1">
    <location>
        <begin position="20"/>
        <end position="207"/>
    </location>
</feature>
<dbReference type="Pfam" id="PF18735">
    <property type="entry name" value="HEPN_RiboL-PSP"/>
    <property type="match status" value="1"/>
</dbReference>
<name>A0A5C4NS32_9BURK</name>
<dbReference type="EMBL" id="VDGE01000001">
    <property type="protein sequence ID" value="TNC77741.1"/>
    <property type="molecule type" value="Genomic_DNA"/>
</dbReference>
<proteinExistence type="predicted"/>
<accession>A0A5C4NS32</accession>
<reference evidence="2 3" key="1">
    <citation type="submission" date="2019-06" db="EMBL/GenBank/DDBJ databases">
        <title>Genome sequence of Janthinobacterium lividum UCD_MED1.</title>
        <authorList>
            <person name="De Leon M.E."/>
            <person name="Jospin G."/>
        </authorList>
    </citation>
    <scope>NUCLEOTIDE SEQUENCE [LARGE SCALE GENOMIC DNA]</scope>
    <source>
        <strain evidence="2 3">UCD_MED1</strain>
    </source>
</reference>
<dbReference type="Proteomes" id="UP000305681">
    <property type="component" value="Unassembled WGS sequence"/>
</dbReference>